<dbReference type="AlphaFoldDB" id="A0A1I5DIT6"/>
<evidence type="ECO:0000313" key="1">
    <source>
        <dbReference type="EMBL" id="SFN99175.1"/>
    </source>
</evidence>
<reference evidence="1 2" key="1">
    <citation type="submission" date="2016-10" db="EMBL/GenBank/DDBJ databases">
        <authorList>
            <person name="de Groot N.N."/>
        </authorList>
    </citation>
    <scope>NUCLEOTIDE SEQUENCE [LARGE SCALE GENOMIC DNA]</scope>
    <source>
        <strain evidence="1 2">DSM 1283</strain>
    </source>
</reference>
<dbReference type="RefSeq" id="WP_091684909.1">
    <property type="nucleotide sequence ID" value="NZ_BAABFM010000013.1"/>
</dbReference>
<evidence type="ECO:0000313" key="2">
    <source>
        <dbReference type="Proteomes" id="UP000198806"/>
    </source>
</evidence>
<dbReference type="EMBL" id="FOWD01000006">
    <property type="protein sequence ID" value="SFN99175.1"/>
    <property type="molecule type" value="Genomic_DNA"/>
</dbReference>
<sequence>MRKIHYGLVLLLLVVLIFLTQCGNRGYSKKQAEGIMTEYIQEKYGSTPAFEWVRWFKKKGYSQGYYAKTTEGYYIRMNVFTEGNKSKKFDCLDTKEYPEVAEAMKLAFADNPLSDNYLVEVNLINDASKEELWDSLKWAFHEKWNGDLQDFLLKHEGRFRTVFQYESWDSKPNFYVTIRPDSVADYSKNYEAFDEYVTSLRYKNENMFLSVLVVPPSLPVDALGALNTEYIIENPGILLDNLRKGGGHDFSRPSVLPSQGEGAECYIYQNEESAVDENYVLTAAAPPEEPISYLFGEAYRIISPVYSVENIQDATIVLDFDLPVVLKDYLAENPEAQFGKDFVLLELEPDMSWITPVVPSYDSKNFDTPENAEKYLEKTSKYTYSYHASDTPIQICFGVLEKE</sequence>
<gene>
    <name evidence="1" type="ORF">SAMN04489757_10631</name>
</gene>
<organism evidence="1 2">
    <name type="scientific">Anaerocolumna aminovalerica</name>
    <dbReference type="NCBI Taxonomy" id="1527"/>
    <lineage>
        <taxon>Bacteria</taxon>
        <taxon>Bacillati</taxon>
        <taxon>Bacillota</taxon>
        <taxon>Clostridia</taxon>
        <taxon>Lachnospirales</taxon>
        <taxon>Lachnospiraceae</taxon>
        <taxon>Anaerocolumna</taxon>
    </lineage>
</organism>
<name>A0A1I5DIT6_9FIRM</name>
<protein>
    <submittedName>
        <fullName evidence="1">Uncharacterized protein</fullName>
    </submittedName>
</protein>
<keyword evidence="2" id="KW-1185">Reference proteome</keyword>
<accession>A0A1I5DIT6</accession>
<proteinExistence type="predicted"/>
<dbReference type="Proteomes" id="UP000198806">
    <property type="component" value="Unassembled WGS sequence"/>
</dbReference>